<evidence type="ECO:0000256" key="5">
    <source>
        <dbReference type="ARBA" id="ARBA00023288"/>
    </source>
</evidence>
<evidence type="ECO:0000256" key="6">
    <source>
        <dbReference type="SAM" id="MobiDB-lite"/>
    </source>
</evidence>
<evidence type="ECO:0000256" key="3">
    <source>
        <dbReference type="ARBA" id="ARBA00023136"/>
    </source>
</evidence>
<comment type="caution">
    <text evidence="8">The sequence shown here is derived from an EMBL/GenBank/DDBJ whole genome shotgun (WGS) entry which is preliminary data.</text>
</comment>
<keyword evidence="4" id="KW-0564">Palmitate</keyword>
<dbReference type="InterPro" id="IPR006059">
    <property type="entry name" value="SBP"/>
</dbReference>
<dbReference type="PANTHER" id="PTHR43649">
    <property type="entry name" value="ARABINOSE-BINDING PROTEIN-RELATED"/>
    <property type="match status" value="1"/>
</dbReference>
<dbReference type="PROSITE" id="PS51257">
    <property type="entry name" value="PROKAR_LIPOPROTEIN"/>
    <property type="match status" value="1"/>
</dbReference>
<feature type="region of interest" description="Disordered" evidence="6">
    <location>
        <begin position="23"/>
        <end position="43"/>
    </location>
</feature>
<protein>
    <submittedName>
        <fullName evidence="8">ABC transporter substrate-binding protein</fullName>
    </submittedName>
</protein>
<evidence type="ECO:0000256" key="1">
    <source>
        <dbReference type="ARBA" id="ARBA00022475"/>
    </source>
</evidence>
<gene>
    <name evidence="8" type="ORF">ACFPGP_14725</name>
</gene>
<keyword evidence="1" id="KW-1003">Cell membrane</keyword>
<dbReference type="Pfam" id="PF13416">
    <property type="entry name" value="SBP_bac_8"/>
    <property type="match status" value="1"/>
</dbReference>
<feature type="compositionally biased region" description="Low complexity" evidence="6">
    <location>
        <begin position="439"/>
        <end position="470"/>
    </location>
</feature>
<evidence type="ECO:0000313" key="9">
    <source>
        <dbReference type="Proteomes" id="UP001596087"/>
    </source>
</evidence>
<dbReference type="InterPro" id="IPR050490">
    <property type="entry name" value="Bact_solute-bd_prot1"/>
</dbReference>
<dbReference type="RefSeq" id="WP_378591393.1">
    <property type="nucleotide sequence ID" value="NZ_JBHSKD010000018.1"/>
</dbReference>
<feature type="region of interest" description="Disordered" evidence="6">
    <location>
        <begin position="431"/>
        <end position="470"/>
    </location>
</feature>
<keyword evidence="5" id="KW-0449">Lipoprotein</keyword>
<dbReference type="SUPFAM" id="SSF53850">
    <property type="entry name" value="Periplasmic binding protein-like II"/>
    <property type="match status" value="1"/>
</dbReference>
<keyword evidence="3" id="KW-0472">Membrane</keyword>
<evidence type="ECO:0000313" key="8">
    <source>
        <dbReference type="EMBL" id="MFC5177935.1"/>
    </source>
</evidence>
<reference evidence="9" key="1">
    <citation type="journal article" date="2019" name="Int. J. Syst. Evol. Microbiol.">
        <title>The Global Catalogue of Microorganisms (GCM) 10K type strain sequencing project: providing services to taxonomists for standard genome sequencing and annotation.</title>
        <authorList>
            <consortium name="The Broad Institute Genomics Platform"/>
            <consortium name="The Broad Institute Genome Sequencing Center for Infectious Disease"/>
            <person name="Wu L."/>
            <person name="Ma J."/>
        </authorList>
    </citation>
    <scope>NUCLEOTIDE SEQUENCE [LARGE SCALE GENOMIC DNA]</scope>
    <source>
        <strain evidence="9">DFY41</strain>
    </source>
</reference>
<accession>A0ABW0BKS4</accession>
<dbReference type="Gene3D" id="3.40.190.10">
    <property type="entry name" value="Periplasmic binding protein-like II"/>
    <property type="match status" value="1"/>
</dbReference>
<sequence length="470" mass="50291">MRRRRAVAAALATLVVLGVTTACEAGSDDPPPSPDPQPSASSEAKLTVAVTGTEDEIAAYTSVIETFDSLSDDAEVSIESYPTEAALMARLRQGGAVPDVFLASRDDLAWLLEQGVTQPVDQLLDERGVDFGDGYSRDGLQAFSVDNSLQCMPYAISPMVMYYNTDLVDFAKMEKRGLPVPSSDPPLSWGFDVFAAAAEFASRPARGTKGLYVDPTLRDLSPMVYSGGGQLFDDDADPTSLTLADSSESLERWLELLRNPQLTLTPEQLQRRPALEWFERGKLAMIPGYRDWVPELRLVHGLQFDTIAMPVLDTSATVGDVVGLCLSADAASTPAAADLMVHMLSTPSVQRVALEGYIVPANLEVALSDDFLQPGRQPEHSGVFNSAVRAIDFPPLISTWAQLERLVAGDLQALIDVPVLDDLAERLQAIDEKSRTVLDPESVEPSESGSESGSPGSTSGDGPTSAATTG</sequence>
<evidence type="ECO:0000256" key="4">
    <source>
        <dbReference type="ARBA" id="ARBA00023139"/>
    </source>
</evidence>
<dbReference type="Proteomes" id="UP001596087">
    <property type="component" value="Unassembled WGS sequence"/>
</dbReference>
<evidence type="ECO:0000256" key="2">
    <source>
        <dbReference type="ARBA" id="ARBA00022729"/>
    </source>
</evidence>
<feature type="signal peptide" evidence="7">
    <location>
        <begin position="1"/>
        <end position="25"/>
    </location>
</feature>
<proteinExistence type="predicted"/>
<dbReference type="EMBL" id="JBHSKD010000018">
    <property type="protein sequence ID" value="MFC5177935.1"/>
    <property type="molecule type" value="Genomic_DNA"/>
</dbReference>
<keyword evidence="2 7" id="KW-0732">Signal</keyword>
<keyword evidence="9" id="KW-1185">Reference proteome</keyword>
<evidence type="ECO:0000256" key="7">
    <source>
        <dbReference type="SAM" id="SignalP"/>
    </source>
</evidence>
<name>A0ABW0BKS4_9ACTN</name>
<dbReference type="PANTHER" id="PTHR43649:SF33">
    <property type="entry name" value="POLYGALACTURONAN_RHAMNOGALACTURONAN-BINDING PROTEIN YTCQ"/>
    <property type="match status" value="1"/>
</dbReference>
<feature type="chain" id="PRO_5046713710" evidence="7">
    <location>
        <begin position="26"/>
        <end position="470"/>
    </location>
</feature>
<organism evidence="8 9">
    <name type="scientific">Nocardioides taihuensis</name>
    <dbReference type="NCBI Taxonomy" id="1835606"/>
    <lineage>
        <taxon>Bacteria</taxon>
        <taxon>Bacillati</taxon>
        <taxon>Actinomycetota</taxon>
        <taxon>Actinomycetes</taxon>
        <taxon>Propionibacteriales</taxon>
        <taxon>Nocardioidaceae</taxon>
        <taxon>Nocardioides</taxon>
    </lineage>
</organism>